<dbReference type="SUPFAM" id="SSF54060">
    <property type="entry name" value="His-Me finger endonucleases"/>
    <property type="match status" value="1"/>
</dbReference>
<dbReference type="AlphaFoldDB" id="A0A934SC17"/>
<organism evidence="2 3">
    <name type="scientific">Paracoccus caeni</name>
    <dbReference type="NCBI Taxonomy" id="657651"/>
    <lineage>
        <taxon>Bacteria</taxon>
        <taxon>Pseudomonadati</taxon>
        <taxon>Pseudomonadota</taxon>
        <taxon>Alphaproteobacteria</taxon>
        <taxon>Rhodobacterales</taxon>
        <taxon>Paracoccaceae</taxon>
        <taxon>Paracoccus</taxon>
    </lineage>
</organism>
<keyword evidence="2" id="KW-0255">Endonuclease</keyword>
<keyword evidence="2" id="KW-0540">Nuclease</keyword>
<protein>
    <submittedName>
        <fullName evidence="2">HNH endonuclease</fullName>
    </submittedName>
</protein>
<dbReference type="InterPro" id="IPR044925">
    <property type="entry name" value="His-Me_finger_sf"/>
</dbReference>
<name>A0A934SC17_9RHOB</name>
<feature type="domain" description="HNH nuclease" evidence="1">
    <location>
        <begin position="131"/>
        <end position="169"/>
    </location>
</feature>
<evidence type="ECO:0000259" key="1">
    <source>
        <dbReference type="Pfam" id="PF13392"/>
    </source>
</evidence>
<evidence type="ECO:0000313" key="2">
    <source>
        <dbReference type="EMBL" id="MBK4216110.1"/>
    </source>
</evidence>
<gene>
    <name evidence="2" type="ORF">JJJ17_09250</name>
</gene>
<dbReference type="Proteomes" id="UP000640485">
    <property type="component" value="Unassembled WGS sequence"/>
</dbReference>
<evidence type="ECO:0000313" key="3">
    <source>
        <dbReference type="Proteomes" id="UP000640485"/>
    </source>
</evidence>
<dbReference type="InterPro" id="IPR003615">
    <property type="entry name" value="HNH_nuc"/>
</dbReference>
<sequence length="213" mass="24291">MKGRAITYHDDELSWIEARKEMPRRELHAMFCARFERDDVSLNNFKALCKRRGWMTGRTGCFAKGQVPLNKGKPMAPEVKAKCLATAFKPGNMPHNHRGAGHERIDSKDGYVVMIVDETNPWTGAATRPVHKHRYLWEKANGPIPPGHVLKCLDGNKINCDPSNWELIPQAMLPRLNGRFGRNYDAAPDELKPTIMAVTKLEHRVRETRKGKR</sequence>
<reference evidence="2" key="1">
    <citation type="submission" date="2021-01" db="EMBL/GenBank/DDBJ databases">
        <title>Paracoccus amoyensis sp. nov., isolated from the surface seawater along the coast of Xiamen Island, China.</title>
        <authorList>
            <person name="Lyu L."/>
        </authorList>
    </citation>
    <scope>NUCLEOTIDE SEQUENCE</scope>
    <source>
        <strain evidence="2">MJ17</strain>
    </source>
</reference>
<keyword evidence="2" id="KW-0378">Hydrolase</keyword>
<keyword evidence="3" id="KW-1185">Reference proteome</keyword>
<proteinExistence type="predicted"/>
<accession>A0A934SC17</accession>
<comment type="caution">
    <text evidence="2">The sequence shown here is derived from an EMBL/GenBank/DDBJ whole genome shotgun (WGS) entry which is preliminary data.</text>
</comment>
<dbReference type="EMBL" id="JAEPRQ010000002">
    <property type="protein sequence ID" value="MBK4216110.1"/>
    <property type="molecule type" value="Genomic_DNA"/>
</dbReference>
<dbReference type="GO" id="GO:0004519">
    <property type="term" value="F:endonuclease activity"/>
    <property type="evidence" value="ECO:0007669"/>
    <property type="project" value="UniProtKB-KW"/>
</dbReference>
<dbReference type="Pfam" id="PF13392">
    <property type="entry name" value="HNH_3"/>
    <property type="match status" value="1"/>
</dbReference>
<dbReference type="RefSeq" id="WP_200685666.1">
    <property type="nucleotide sequence ID" value="NZ_JAEPRQ010000002.1"/>
</dbReference>